<keyword evidence="1" id="KW-0472">Membrane</keyword>
<evidence type="ECO:0000313" key="3">
    <source>
        <dbReference type="EMBL" id="GAA2901377.1"/>
    </source>
</evidence>
<gene>
    <name evidence="3" type="ORF">GCM10010517_67190</name>
</gene>
<feature type="transmembrane region" description="Helical" evidence="1">
    <location>
        <begin position="325"/>
        <end position="343"/>
    </location>
</feature>
<feature type="transmembrane region" description="Helical" evidence="1">
    <location>
        <begin position="180"/>
        <end position="199"/>
    </location>
</feature>
<keyword evidence="1" id="KW-1133">Transmembrane helix</keyword>
<dbReference type="Pfam" id="PF03372">
    <property type="entry name" value="Exo_endo_phos"/>
    <property type="match status" value="1"/>
</dbReference>
<protein>
    <recommendedName>
        <fullName evidence="2">Endonuclease/exonuclease/phosphatase domain-containing protein</fullName>
    </recommendedName>
</protein>
<feature type="transmembrane region" description="Helical" evidence="1">
    <location>
        <begin position="91"/>
        <end position="110"/>
    </location>
</feature>
<dbReference type="SUPFAM" id="SSF56219">
    <property type="entry name" value="DNase I-like"/>
    <property type="match status" value="1"/>
</dbReference>
<dbReference type="InterPro" id="IPR036691">
    <property type="entry name" value="Endo/exonu/phosph_ase_sf"/>
</dbReference>
<feature type="domain" description="Endonuclease/exonuclease/phosphatase" evidence="2">
    <location>
        <begin position="391"/>
        <end position="605"/>
    </location>
</feature>
<keyword evidence="4" id="KW-1185">Reference proteome</keyword>
<feature type="transmembrane region" description="Helical" evidence="1">
    <location>
        <begin position="299"/>
        <end position="319"/>
    </location>
</feature>
<feature type="transmembrane region" description="Helical" evidence="1">
    <location>
        <begin position="211"/>
        <end position="229"/>
    </location>
</feature>
<evidence type="ECO:0000256" key="1">
    <source>
        <dbReference type="SAM" id="Phobius"/>
    </source>
</evidence>
<feature type="transmembrane region" description="Helical" evidence="1">
    <location>
        <begin position="65"/>
        <end position="85"/>
    </location>
</feature>
<dbReference type="EMBL" id="BAAAVI010000070">
    <property type="protein sequence ID" value="GAA2901377.1"/>
    <property type="molecule type" value="Genomic_DNA"/>
</dbReference>
<dbReference type="InterPro" id="IPR005135">
    <property type="entry name" value="Endo/exonuclease/phosphatase"/>
</dbReference>
<dbReference type="PANTHER" id="PTHR14859:SF1">
    <property type="entry name" value="PGAP2-INTERACTING PROTEIN"/>
    <property type="match status" value="1"/>
</dbReference>
<feature type="transmembrane region" description="Helical" evidence="1">
    <location>
        <begin position="7"/>
        <end position="28"/>
    </location>
</feature>
<dbReference type="Proteomes" id="UP001500831">
    <property type="component" value="Unassembled WGS sequence"/>
</dbReference>
<feature type="transmembrane region" description="Helical" evidence="1">
    <location>
        <begin position="40"/>
        <end position="58"/>
    </location>
</feature>
<evidence type="ECO:0000259" key="2">
    <source>
        <dbReference type="Pfam" id="PF03372"/>
    </source>
</evidence>
<comment type="caution">
    <text evidence="3">The sequence shown here is derived from an EMBL/GenBank/DDBJ whole genome shotgun (WGS) entry which is preliminary data.</text>
</comment>
<keyword evidence="1" id="KW-0812">Transmembrane</keyword>
<organism evidence="3 4">
    <name type="scientific">Streptosporangium fragile</name>
    <dbReference type="NCBI Taxonomy" id="46186"/>
    <lineage>
        <taxon>Bacteria</taxon>
        <taxon>Bacillati</taxon>
        <taxon>Actinomycetota</taxon>
        <taxon>Actinomycetes</taxon>
        <taxon>Streptosporangiales</taxon>
        <taxon>Streptosporangiaceae</taxon>
        <taxon>Streptosporangium</taxon>
    </lineage>
</organism>
<dbReference type="RefSeq" id="WP_344979958.1">
    <property type="nucleotide sequence ID" value="NZ_BAAAVI010000070.1"/>
</dbReference>
<evidence type="ECO:0000313" key="4">
    <source>
        <dbReference type="Proteomes" id="UP001500831"/>
    </source>
</evidence>
<feature type="transmembrane region" description="Helical" evidence="1">
    <location>
        <begin position="268"/>
        <end position="287"/>
    </location>
</feature>
<proteinExistence type="predicted"/>
<feature type="transmembrane region" description="Helical" evidence="1">
    <location>
        <begin position="117"/>
        <end position="136"/>
    </location>
</feature>
<feature type="transmembrane region" description="Helical" evidence="1">
    <location>
        <begin position="355"/>
        <end position="373"/>
    </location>
</feature>
<dbReference type="Gene3D" id="3.60.10.10">
    <property type="entry name" value="Endonuclease/exonuclease/phosphatase"/>
    <property type="match status" value="1"/>
</dbReference>
<accession>A0ABN3W994</accession>
<dbReference type="InterPro" id="IPR051916">
    <property type="entry name" value="GPI-anchor_lipid_remodeler"/>
</dbReference>
<feature type="transmembrane region" description="Helical" evidence="1">
    <location>
        <begin position="148"/>
        <end position="168"/>
    </location>
</feature>
<dbReference type="PANTHER" id="PTHR14859">
    <property type="entry name" value="CALCOFLUOR WHITE HYPERSENSITIVE PROTEIN PRECURSOR"/>
    <property type="match status" value="1"/>
</dbReference>
<sequence>MRIRLDVALGVVVLVDVLRVFLPSLITLFGRAGSTPAEMMGLYALSWFVLAFLAVPLARRVRPPLVALGAAVALLSARLALQLTGGGDPQLYVASAGLLAGLVWLVATAMDARDARPAMAGVIAGLAAATVIHTALDGIDLMWRPGPLPWLAVAVELSLFGWSLLRAGPPGEERSGAPRAWLAVGPAVLLWGLYTGNAAHAQAATVSAQQTAAVVVAAFAVVSTVPAALPFLRRPLLPAVALVGSAVAFTLGRATVDGVHGVAPGWTIAAQIVGQVALGACLAHAAATSGPDRPVRRGLAVAGGMLLFVVLAFGYYAAYDLYLPNQWVPVTAALAVAGTGLARGTCLPRVSHSRGFFAAVGAAVVLVAAVPLWQGERPRWTPADDGLRIAAYNIRMGFGESGRLSLEQQADTLRAMRPHVVVLSEADRGWLLNGGHDGVRLIAERLGMHYVWAPAADEVWGDALLTSLPITSIRNHVLVRGGPTGAQALEVGLNWRGKAVTVIGTHLQPPPGWRELDQVEQLGRIVRDATRSGAPVVVAGDLNLEPGDRAWQVLLDSELTDPLAPVRPFSTVPGDRPAEQIDHVLVTPGFAGKDQVNPDVPYSDHRPIAVTLVPAD</sequence>
<feature type="transmembrane region" description="Helical" evidence="1">
    <location>
        <begin position="236"/>
        <end position="256"/>
    </location>
</feature>
<name>A0ABN3W994_9ACTN</name>
<reference evidence="3 4" key="1">
    <citation type="journal article" date="2019" name="Int. J. Syst. Evol. Microbiol.">
        <title>The Global Catalogue of Microorganisms (GCM) 10K type strain sequencing project: providing services to taxonomists for standard genome sequencing and annotation.</title>
        <authorList>
            <consortium name="The Broad Institute Genomics Platform"/>
            <consortium name="The Broad Institute Genome Sequencing Center for Infectious Disease"/>
            <person name="Wu L."/>
            <person name="Ma J."/>
        </authorList>
    </citation>
    <scope>NUCLEOTIDE SEQUENCE [LARGE SCALE GENOMIC DNA]</scope>
    <source>
        <strain evidence="3 4">JCM 6242</strain>
    </source>
</reference>